<proteinExistence type="predicted"/>
<accession>A0A850NNR5</accession>
<dbReference type="Gene3D" id="2.60.40.10">
    <property type="entry name" value="Immunoglobulins"/>
    <property type="match status" value="1"/>
</dbReference>
<organism evidence="1 2">
    <name type="scientific">Endobacter medicaginis</name>
    <dbReference type="NCBI Taxonomy" id="1181271"/>
    <lineage>
        <taxon>Bacteria</taxon>
        <taxon>Pseudomonadati</taxon>
        <taxon>Pseudomonadota</taxon>
        <taxon>Alphaproteobacteria</taxon>
        <taxon>Acetobacterales</taxon>
        <taxon>Acetobacteraceae</taxon>
        <taxon>Endobacter</taxon>
    </lineage>
</organism>
<comment type="caution">
    <text evidence="1">The sequence shown here is derived from an EMBL/GenBank/DDBJ whole genome shotgun (WGS) entry which is preliminary data.</text>
</comment>
<reference evidence="1 2" key="1">
    <citation type="submission" date="2020-06" db="EMBL/GenBank/DDBJ databases">
        <title>Description of novel acetic acid bacteria.</title>
        <authorList>
            <person name="Sombolestani A."/>
        </authorList>
    </citation>
    <scope>NUCLEOTIDE SEQUENCE [LARGE SCALE GENOMIC DNA]</scope>
    <source>
        <strain evidence="1 2">LMG 26838</strain>
    </source>
</reference>
<dbReference type="InterPro" id="IPR019960">
    <property type="entry name" value="T1SS_VCA0849"/>
</dbReference>
<sequence>GVWVLAPATALASGTYAITAIQTDAAGTSSLASAPQSLTVSSAASAQMLFISGSSVVQLYDGETVSELGGRNTYVMATSGRSTVLGASPGAGDVVDLRAALAAVGWDRQMNDLTSYISAASINGGADLQITTHAAGGGASSMLVLQGLGNVSATTMTDHAIFT</sequence>
<dbReference type="RefSeq" id="WP_176625371.1">
    <property type="nucleotide sequence ID" value="NZ_JABXXQ010000313.1"/>
</dbReference>
<dbReference type="NCBIfam" id="TIGR03661">
    <property type="entry name" value="T1SS_VCA0849"/>
    <property type="match status" value="1"/>
</dbReference>
<dbReference type="InterPro" id="IPR013783">
    <property type="entry name" value="Ig-like_fold"/>
</dbReference>
<name>A0A850NNR5_9PROT</name>
<gene>
    <name evidence="1" type="ORF">HUK83_12825</name>
</gene>
<dbReference type="Proteomes" id="UP000565205">
    <property type="component" value="Unassembled WGS sequence"/>
</dbReference>
<evidence type="ECO:0000313" key="1">
    <source>
        <dbReference type="EMBL" id="NVN31213.1"/>
    </source>
</evidence>
<protein>
    <submittedName>
        <fullName evidence="1">Type I secretion C-terminal target domain-containing protein</fullName>
    </submittedName>
</protein>
<dbReference type="EMBL" id="JABXXQ010000313">
    <property type="protein sequence ID" value="NVN31213.1"/>
    <property type="molecule type" value="Genomic_DNA"/>
</dbReference>
<evidence type="ECO:0000313" key="2">
    <source>
        <dbReference type="Proteomes" id="UP000565205"/>
    </source>
</evidence>
<feature type="non-terminal residue" evidence="1">
    <location>
        <position position="1"/>
    </location>
</feature>
<dbReference type="AlphaFoldDB" id="A0A850NNR5"/>